<feature type="transmembrane region" description="Helical" evidence="10">
    <location>
        <begin position="6"/>
        <end position="26"/>
    </location>
</feature>
<dbReference type="PANTHER" id="PTHR24286:SF53">
    <property type="entry name" value="BETA-AMYRIN 28-OXIDASE-LIKE"/>
    <property type="match status" value="1"/>
</dbReference>
<dbReference type="GO" id="GO:0004497">
    <property type="term" value="F:monooxygenase activity"/>
    <property type="evidence" value="ECO:0007669"/>
    <property type="project" value="UniProtKB-KW"/>
</dbReference>
<evidence type="ECO:0000313" key="13">
    <source>
        <dbReference type="Proteomes" id="UP000811609"/>
    </source>
</evidence>
<dbReference type="GO" id="GO:0005506">
    <property type="term" value="F:iron ion binding"/>
    <property type="evidence" value="ECO:0007669"/>
    <property type="project" value="InterPro"/>
</dbReference>
<evidence type="ECO:0000256" key="8">
    <source>
        <dbReference type="ARBA" id="ARBA00023004"/>
    </source>
</evidence>
<dbReference type="CDD" id="cd11043">
    <property type="entry name" value="CYP90-like"/>
    <property type="match status" value="1"/>
</dbReference>
<keyword evidence="5 9" id="KW-0479">Metal-binding</keyword>
<dbReference type="InterPro" id="IPR017972">
    <property type="entry name" value="Cyt_P450_CS"/>
</dbReference>
<evidence type="ECO:0000256" key="1">
    <source>
        <dbReference type="ARBA" id="ARBA00001971"/>
    </source>
</evidence>
<reference evidence="12" key="2">
    <citation type="submission" date="2021-01" db="EMBL/GenBank/DDBJ databases">
        <authorList>
            <person name="Lovell J.T."/>
            <person name="Bentley N."/>
            <person name="Bhattarai G."/>
            <person name="Jenkins J.W."/>
            <person name="Sreedasyam A."/>
            <person name="Alarcon Y."/>
            <person name="Bock C."/>
            <person name="Boston L."/>
            <person name="Carlson J."/>
            <person name="Cervantes K."/>
            <person name="Clermont K."/>
            <person name="Krom N."/>
            <person name="Kubenka K."/>
            <person name="Mamidi S."/>
            <person name="Mattison C."/>
            <person name="Monteros M."/>
            <person name="Pisani C."/>
            <person name="Plott C."/>
            <person name="Rajasekar S."/>
            <person name="Rhein H.S."/>
            <person name="Rohla C."/>
            <person name="Song M."/>
            <person name="Hilaire R.S."/>
            <person name="Shu S."/>
            <person name="Wells L."/>
            <person name="Wang X."/>
            <person name="Webber J."/>
            <person name="Heerema R.J."/>
            <person name="Klein P."/>
            <person name="Conner P."/>
            <person name="Grauke L."/>
            <person name="Grimwood J."/>
            <person name="Schmutz J."/>
            <person name="Randall J.J."/>
        </authorList>
    </citation>
    <scope>NUCLEOTIDE SEQUENCE</scope>
    <source>
        <tissue evidence="12">Leaf</tissue>
    </source>
</reference>
<evidence type="ECO:0000256" key="4">
    <source>
        <dbReference type="ARBA" id="ARBA00022692"/>
    </source>
</evidence>
<sequence>MDILVSYLLQIVVLCISLLLIFMRIYRNKPTSPRLPPGRKGWPFVGETLEFGRACVSGDPEKFITDRMSKYSPDVFQSSLFGENFAVFCGASGNKFLFSTANESVNTWWPRSLLESLNFPFDVEGFKDELDELRAMLPEFLKPAALQRYVPVMDSMAKEHMEIDWSPSKEVKALPLARKYTFAIACRLLINVTDTERVNRFTNLLNLVGAGLISAPIKLPFTAFNRAVKAGKLFHEELFAIIRQRKVEFLEKKGQENVLDVLTRMLLIIEENGREISEKAVAASITGLFIGSYDTTSSTITSTLRYLAESPHAYNEVLKEQMEIAKSKGPGELLNWDDIQKMRYSWNVACEAMRLAPPGQGAFREVTSELTYAGSTVPKGWKAYWTVASTHKNPKYFPDPEKFDPSRFEGHGPTPYTFVPFGGGPRMCPGKEYARLEILTFIYNMVTKFKWEKLNPNEKIIFSPAPTPVNGLPLRLNPLKNST</sequence>
<dbReference type="GO" id="GO:0016125">
    <property type="term" value="P:sterol metabolic process"/>
    <property type="evidence" value="ECO:0007669"/>
    <property type="project" value="TreeGrafter"/>
</dbReference>
<dbReference type="AlphaFoldDB" id="A0A8T1N328"/>
<keyword evidence="7 9" id="KW-0560">Oxidoreductase</keyword>
<dbReference type="Proteomes" id="UP000811246">
    <property type="component" value="Chromosome 16"/>
</dbReference>
<keyword evidence="9" id="KW-0349">Heme</keyword>
<keyword evidence="8 9" id="KW-0408">Iron</keyword>
<keyword evidence="6 10" id="KW-1133">Transmembrane helix</keyword>
<dbReference type="EMBL" id="CM031824">
    <property type="protein sequence ID" value="KAG6625696.1"/>
    <property type="molecule type" value="Genomic_DNA"/>
</dbReference>
<evidence type="ECO:0000313" key="12">
    <source>
        <dbReference type="EMBL" id="KAG6673509.1"/>
    </source>
</evidence>
<evidence type="ECO:0008006" key="14">
    <source>
        <dbReference type="Google" id="ProtNLM"/>
    </source>
</evidence>
<name>A0A8T1N328_CARIL</name>
<dbReference type="GO" id="GO:0016705">
    <property type="term" value="F:oxidoreductase activity, acting on paired donors, with incorporation or reduction of molecular oxygen"/>
    <property type="evidence" value="ECO:0007669"/>
    <property type="project" value="InterPro"/>
</dbReference>
<evidence type="ECO:0000256" key="5">
    <source>
        <dbReference type="ARBA" id="ARBA00022723"/>
    </source>
</evidence>
<keyword evidence="9" id="KW-0503">Monooxygenase</keyword>
<dbReference type="PANTHER" id="PTHR24286">
    <property type="entry name" value="CYTOCHROME P450 26"/>
    <property type="match status" value="1"/>
</dbReference>
<organism evidence="11 13">
    <name type="scientific">Carya illinoinensis</name>
    <name type="common">Pecan</name>
    <dbReference type="NCBI Taxonomy" id="32201"/>
    <lineage>
        <taxon>Eukaryota</taxon>
        <taxon>Viridiplantae</taxon>
        <taxon>Streptophyta</taxon>
        <taxon>Embryophyta</taxon>
        <taxon>Tracheophyta</taxon>
        <taxon>Spermatophyta</taxon>
        <taxon>Magnoliopsida</taxon>
        <taxon>eudicotyledons</taxon>
        <taxon>Gunneridae</taxon>
        <taxon>Pentapetalae</taxon>
        <taxon>rosids</taxon>
        <taxon>fabids</taxon>
        <taxon>Fagales</taxon>
        <taxon>Juglandaceae</taxon>
        <taxon>Carya</taxon>
    </lineage>
</organism>
<dbReference type="GO" id="GO:0020037">
    <property type="term" value="F:heme binding"/>
    <property type="evidence" value="ECO:0007669"/>
    <property type="project" value="InterPro"/>
</dbReference>
<evidence type="ECO:0000313" key="11">
    <source>
        <dbReference type="EMBL" id="KAG6625696.1"/>
    </source>
</evidence>
<comment type="cofactor">
    <cofactor evidence="1">
        <name>heme</name>
        <dbReference type="ChEBI" id="CHEBI:30413"/>
    </cofactor>
</comment>
<keyword evidence="10" id="KW-0472">Membrane</keyword>
<gene>
    <name evidence="11" type="ORF">CIPAW_16G116300</name>
    <name evidence="12" type="ORF">I3842_16G115700</name>
</gene>
<keyword evidence="4 10" id="KW-0812">Transmembrane</keyword>
<dbReference type="PROSITE" id="PS00086">
    <property type="entry name" value="CYTOCHROME_P450"/>
    <property type="match status" value="1"/>
</dbReference>
<evidence type="ECO:0000256" key="9">
    <source>
        <dbReference type="RuleBase" id="RU000461"/>
    </source>
</evidence>
<proteinExistence type="inferred from homology"/>
<protein>
    <recommendedName>
        <fullName evidence="14">Cytochrome P450</fullName>
    </recommendedName>
</protein>
<dbReference type="GO" id="GO:0016020">
    <property type="term" value="C:membrane"/>
    <property type="evidence" value="ECO:0007669"/>
    <property type="project" value="UniProtKB-SubCell"/>
</dbReference>
<evidence type="ECO:0000256" key="7">
    <source>
        <dbReference type="ARBA" id="ARBA00023002"/>
    </source>
</evidence>
<reference evidence="11" key="1">
    <citation type="submission" date="2020-12" db="EMBL/GenBank/DDBJ databases">
        <title>WGS assembly of Carya illinoinensis cv. Pawnee.</title>
        <authorList>
            <person name="Platts A."/>
            <person name="Shu S."/>
            <person name="Wright S."/>
            <person name="Barry K."/>
            <person name="Edger P."/>
            <person name="Pires J.C."/>
            <person name="Schmutz J."/>
        </authorList>
    </citation>
    <scope>NUCLEOTIDE SEQUENCE</scope>
    <source>
        <tissue evidence="11">Leaf</tissue>
    </source>
</reference>
<evidence type="ECO:0000256" key="10">
    <source>
        <dbReference type="SAM" id="Phobius"/>
    </source>
</evidence>
<dbReference type="InterPro" id="IPR001128">
    <property type="entry name" value="Cyt_P450"/>
</dbReference>
<comment type="subcellular location">
    <subcellularLocation>
        <location evidence="2">Membrane</location>
        <topology evidence="2">Single-pass membrane protein</topology>
    </subcellularLocation>
</comment>
<keyword evidence="13" id="KW-1185">Reference proteome</keyword>
<dbReference type="Pfam" id="PF00067">
    <property type="entry name" value="p450"/>
    <property type="match status" value="1"/>
</dbReference>
<dbReference type="FunFam" id="1.10.630.10:FF:000022">
    <property type="entry name" value="Taxadiene 5-alpha hydroxylase"/>
    <property type="match status" value="1"/>
</dbReference>
<evidence type="ECO:0000256" key="2">
    <source>
        <dbReference type="ARBA" id="ARBA00004167"/>
    </source>
</evidence>
<accession>A0A8T1N328</accession>
<dbReference type="Proteomes" id="UP000811609">
    <property type="component" value="Chromosome 16"/>
</dbReference>
<dbReference type="EMBL" id="CM031840">
    <property type="protein sequence ID" value="KAG6673509.1"/>
    <property type="molecule type" value="Genomic_DNA"/>
</dbReference>
<evidence type="ECO:0000256" key="6">
    <source>
        <dbReference type="ARBA" id="ARBA00022989"/>
    </source>
</evidence>
<evidence type="ECO:0000256" key="3">
    <source>
        <dbReference type="ARBA" id="ARBA00010617"/>
    </source>
</evidence>
<comment type="caution">
    <text evidence="11">The sequence shown here is derived from an EMBL/GenBank/DDBJ whole genome shotgun (WGS) entry which is preliminary data.</text>
</comment>
<comment type="similarity">
    <text evidence="3 9">Belongs to the cytochrome P450 family.</text>
</comment>